<name>A0A4U0FCJ4_9BACL</name>
<dbReference type="Proteomes" id="UP000309673">
    <property type="component" value="Unassembled WGS sequence"/>
</dbReference>
<dbReference type="SUPFAM" id="SSF56059">
    <property type="entry name" value="Glutathione synthetase ATP-binding domain-like"/>
    <property type="match status" value="1"/>
</dbReference>
<dbReference type="Pfam" id="PF14398">
    <property type="entry name" value="ATPgrasp_YheCD"/>
    <property type="match status" value="1"/>
</dbReference>
<dbReference type="InterPro" id="IPR026838">
    <property type="entry name" value="YheC/D"/>
</dbReference>
<gene>
    <name evidence="1" type="ORF">E5161_07010</name>
</gene>
<dbReference type="AlphaFoldDB" id="A0A4U0FCJ4"/>
<keyword evidence="2" id="KW-1185">Reference proteome</keyword>
<dbReference type="EMBL" id="SUPK01000003">
    <property type="protein sequence ID" value="TJY42596.1"/>
    <property type="molecule type" value="Genomic_DNA"/>
</dbReference>
<comment type="caution">
    <text evidence="1">The sequence shown here is derived from an EMBL/GenBank/DDBJ whole genome shotgun (WGS) entry which is preliminary data.</text>
</comment>
<accession>A0A4U0FCJ4</accession>
<dbReference type="OrthoDB" id="7869153at2"/>
<protein>
    <submittedName>
        <fullName evidence="1">YheC/YheD family protein</fullName>
    </submittedName>
</protein>
<proteinExistence type="predicted"/>
<sequence length="359" mass="41728">MAAASGTRRPIVGMLVGRRLIKTKSMITLMRASHRVNTRLYFFGAEGVDFKRKTMTGIRYNSRQRRWEKKTVRLPDVLYVRGGSSASVRRVARRMDRMGIPKINALVRFSKSELFEKLQRDERIRPYLPFTIALRDLQDARQYVRKLGKVYIKAIYGRKGTKVMRVVKRSSGYHYSYAVIDRLVRKKVRHFKDLKQHMKHFFGGRKLLVQEAVDVVRIGRRQAVDFRAELQRDGEGALQISGICMRVGRKGSPITTHNAAYKMKDHLQELFPHYTKKEIRDLKQRIEGFVILVHQAVEKCYGGFGELGIDFGVDKRGQIWLFECNAQSAKVSIRKAYGSHTRKKIYLNPLQYAKFLAKK</sequence>
<reference evidence="1 2" key="1">
    <citation type="submission" date="2019-04" db="EMBL/GenBank/DDBJ databases">
        <title>Cohnella sp. nov., isolated from soil.</title>
        <authorList>
            <person name="Kim W."/>
        </authorList>
    </citation>
    <scope>NUCLEOTIDE SEQUENCE [LARGE SCALE GENOMIC DNA]</scope>
    <source>
        <strain evidence="1 2">CAU 1483</strain>
    </source>
</reference>
<evidence type="ECO:0000313" key="1">
    <source>
        <dbReference type="EMBL" id="TJY42596.1"/>
    </source>
</evidence>
<evidence type="ECO:0000313" key="2">
    <source>
        <dbReference type="Proteomes" id="UP000309673"/>
    </source>
</evidence>
<organism evidence="1 2">
    <name type="scientific">Cohnella pontilimi</name>
    <dbReference type="NCBI Taxonomy" id="2564100"/>
    <lineage>
        <taxon>Bacteria</taxon>
        <taxon>Bacillati</taxon>
        <taxon>Bacillota</taxon>
        <taxon>Bacilli</taxon>
        <taxon>Bacillales</taxon>
        <taxon>Paenibacillaceae</taxon>
        <taxon>Cohnella</taxon>
    </lineage>
</organism>